<dbReference type="PRINTS" id="PR00344">
    <property type="entry name" value="BCTRLSENSOR"/>
</dbReference>
<organism evidence="2">
    <name type="scientific">marine sediment metagenome</name>
    <dbReference type="NCBI Taxonomy" id="412755"/>
    <lineage>
        <taxon>unclassified sequences</taxon>
        <taxon>metagenomes</taxon>
        <taxon>ecological metagenomes</taxon>
    </lineage>
</organism>
<reference evidence="2" key="1">
    <citation type="journal article" date="2015" name="Nature">
        <title>Complex archaea that bridge the gap between prokaryotes and eukaryotes.</title>
        <authorList>
            <person name="Spang A."/>
            <person name="Saw J.H."/>
            <person name="Jorgensen S.L."/>
            <person name="Zaremba-Niedzwiedzka K."/>
            <person name="Martijn J."/>
            <person name="Lind A.E."/>
            <person name="van Eijk R."/>
            <person name="Schleper C."/>
            <person name="Guy L."/>
            <person name="Ettema T.J."/>
        </authorList>
    </citation>
    <scope>NUCLEOTIDE SEQUENCE</scope>
</reference>
<dbReference type="InterPro" id="IPR003594">
    <property type="entry name" value="HATPase_dom"/>
</dbReference>
<proteinExistence type="predicted"/>
<comment type="caution">
    <text evidence="2">The sequence shown here is derived from an EMBL/GenBank/DDBJ whole genome shotgun (WGS) entry which is preliminary data.</text>
</comment>
<feature type="domain" description="Histidine kinase" evidence="1">
    <location>
        <begin position="1"/>
        <end position="53"/>
    </location>
</feature>
<name>A0A0F8XJ23_9ZZZZ</name>
<sequence length="53" mass="5620">PDNLFVPFYSTKAQGAGIGLVISRELIRNQGGQLQLLDNPNGQGTQVSIALPI</sequence>
<dbReference type="InterPro" id="IPR036890">
    <property type="entry name" value="HATPase_C_sf"/>
</dbReference>
<feature type="non-terminal residue" evidence="2">
    <location>
        <position position="1"/>
    </location>
</feature>
<dbReference type="EMBL" id="LAZR01058810">
    <property type="protein sequence ID" value="KKK69112.1"/>
    <property type="molecule type" value="Genomic_DNA"/>
</dbReference>
<dbReference type="InterPro" id="IPR005467">
    <property type="entry name" value="His_kinase_dom"/>
</dbReference>
<dbReference type="Pfam" id="PF02518">
    <property type="entry name" value="HATPase_c"/>
    <property type="match status" value="1"/>
</dbReference>
<dbReference type="SUPFAM" id="SSF55874">
    <property type="entry name" value="ATPase domain of HSP90 chaperone/DNA topoisomerase II/histidine kinase"/>
    <property type="match status" value="1"/>
</dbReference>
<evidence type="ECO:0000313" key="2">
    <source>
        <dbReference type="EMBL" id="KKK69112.1"/>
    </source>
</evidence>
<dbReference type="PROSITE" id="PS50109">
    <property type="entry name" value="HIS_KIN"/>
    <property type="match status" value="1"/>
</dbReference>
<dbReference type="GO" id="GO:0016772">
    <property type="term" value="F:transferase activity, transferring phosphorus-containing groups"/>
    <property type="evidence" value="ECO:0007669"/>
    <property type="project" value="InterPro"/>
</dbReference>
<accession>A0A0F8XJ23</accession>
<protein>
    <recommendedName>
        <fullName evidence="1">Histidine kinase domain-containing protein</fullName>
    </recommendedName>
</protein>
<gene>
    <name evidence="2" type="ORF">LCGC14_2937290</name>
</gene>
<dbReference type="InterPro" id="IPR004358">
    <property type="entry name" value="Sig_transdc_His_kin-like_C"/>
</dbReference>
<evidence type="ECO:0000259" key="1">
    <source>
        <dbReference type="PROSITE" id="PS50109"/>
    </source>
</evidence>
<dbReference type="AlphaFoldDB" id="A0A0F8XJ23"/>
<dbReference type="Gene3D" id="3.30.565.10">
    <property type="entry name" value="Histidine kinase-like ATPase, C-terminal domain"/>
    <property type="match status" value="1"/>
</dbReference>